<gene>
    <name evidence="3" type="ORF">FSB_LOCUS53481</name>
</gene>
<evidence type="ECO:0000313" key="3">
    <source>
        <dbReference type="EMBL" id="SPD25599.1"/>
    </source>
</evidence>
<name>A0A2N9INB5_FAGSY</name>
<dbReference type="PANTHER" id="PTHR46033:SF80">
    <property type="entry name" value="PROTEIN MAIN-LIKE 2-LIKE"/>
    <property type="match status" value="1"/>
</dbReference>
<protein>
    <recommendedName>
        <fullName evidence="2">Aminotransferase-like plant mobile domain-containing protein</fullName>
    </recommendedName>
</protein>
<feature type="region of interest" description="Disordered" evidence="1">
    <location>
        <begin position="1"/>
        <end position="27"/>
    </location>
</feature>
<accession>A0A2N9INB5</accession>
<feature type="domain" description="Aminotransferase-like plant mobile" evidence="2">
    <location>
        <begin position="90"/>
        <end position="144"/>
    </location>
</feature>
<dbReference type="Pfam" id="PF10536">
    <property type="entry name" value="PMD"/>
    <property type="match status" value="1"/>
</dbReference>
<reference evidence="3" key="1">
    <citation type="submission" date="2018-02" db="EMBL/GenBank/DDBJ databases">
        <authorList>
            <person name="Cohen D.B."/>
            <person name="Kent A.D."/>
        </authorList>
    </citation>
    <scope>NUCLEOTIDE SEQUENCE</scope>
</reference>
<evidence type="ECO:0000259" key="2">
    <source>
        <dbReference type="Pfam" id="PF10536"/>
    </source>
</evidence>
<evidence type="ECO:0000256" key="1">
    <source>
        <dbReference type="SAM" id="MobiDB-lite"/>
    </source>
</evidence>
<organism evidence="3">
    <name type="scientific">Fagus sylvatica</name>
    <name type="common">Beechnut</name>
    <dbReference type="NCBI Taxonomy" id="28930"/>
    <lineage>
        <taxon>Eukaryota</taxon>
        <taxon>Viridiplantae</taxon>
        <taxon>Streptophyta</taxon>
        <taxon>Embryophyta</taxon>
        <taxon>Tracheophyta</taxon>
        <taxon>Spermatophyta</taxon>
        <taxon>Magnoliopsida</taxon>
        <taxon>eudicotyledons</taxon>
        <taxon>Gunneridae</taxon>
        <taxon>Pentapetalae</taxon>
        <taxon>rosids</taxon>
        <taxon>fabids</taxon>
        <taxon>Fagales</taxon>
        <taxon>Fagaceae</taxon>
        <taxon>Fagus</taxon>
    </lineage>
</organism>
<proteinExistence type="predicted"/>
<dbReference type="InterPro" id="IPR019557">
    <property type="entry name" value="AminoTfrase-like_pln_mobile"/>
</dbReference>
<dbReference type="GO" id="GO:0010073">
    <property type="term" value="P:meristem maintenance"/>
    <property type="evidence" value="ECO:0007669"/>
    <property type="project" value="InterPro"/>
</dbReference>
<dbReference type="AlphaFoldDB" id="A0A2N9INB5"/>
<sequence>MVATSRTFLMKPPSSPRLGVDVERQRSHRKTRPWIPSLSSISDLKIQRSDMQPVPINFEFPCSASTDWTHWVADEFLDTDFCGLLEQIGVAEVILLSRSCNMYRDIETLRRILRRWCPSTHTFFFSWGEFTITLEDVKTTGCFQFLTTLFAVPPSSPNGSISAFLVRLPTIL</sequence>
<dbReference type="InterPro" id="IPR044824">
    <property type="entry name" value="MAIN-like"/>
</dbReference>
<dbReference type="EMBL" id="OIVN01006124">
    <property type="protein sequence ID" value="SPD25599.1"/>
    <property type="molecule type" value="Genomic_DNA"/>
</dbReference>
<dbReference type="PANTHER" id="PTHR46033">
    <property type="entry name" value="PROTEIN MAIN-LIKE 2"/>
    <property type="match status" value="1"/>
</dbReference>